<proteinExistence type="predicted"/>
<evidence type="ECO:0000313" key="2">
    <source>
        <dbReference type="EMBL" id="OQD58217.1"/>
    </source>
</evidence>
<keyword evidence="1" id="KW-1133">Transmembrane helix</keyword>
<dbReference type="OrthoDB" id="380058at2157"/>
<keyword evidence="1" id="KW-0472">Membrane</keyword>
<feature type="transmembrane region" description="Helical" evidence="1">
    <location>
        <begin position="32"/>
        <end position="57"/>
    </location>
</feature>
<protein>
    <recommendedName>
        <fullName evidence="4">TM2 domain-containing protein</fullName>
    </recommendedName>
</protein>
<dbReference type="AlphaFoldDB" id="A0A1V6N0V1"/>
<evidence type="ECO:0000256" key="1">
    <source>
        <dbReference type="SAM" id="Phobius"/>
    </source>
</evidence>
<gene>
    <name evidence="2" type="ORF">MBBAR_24c00150</name>
</gene>
<evidence type="ECO:0000313" key="3">
    <source>
        <dbReference type="Proteomes" id="UP000191661"/>
    </source>
</evidence>
<keyword evidence="3" id="KW-1185">Reference proteome</keyword>
<dbReference type="RefSeq" id="WP_080460944.1">
    <property type="nucleotide sequence ID" value="NZ_JXMW01000024.1"/>
</dbReference>
<organism evidence="2 3">
    <name type="scientific">Methanobrevibacter arboriphilus JCM 13429 = DSM 1125</name>
    <dbReference type="NCBI Taxonomy" id="1300164"/>
    <lineage>
        <taxon>Archaea</taxon>
        <taxon>Methanobacteriati</taxon>
        <taxon>Methanobacteriota</taxon>
        <taxon>Methanomada group</taxon>
        <taxon>Methanobacteria</taxon>
        <taxon>Methanobacteriales</taxon>
        <taxon>Methanobacteriaceae</taxon>
        <taxon>Methanobrevibacter</taxon>
    </lineage>
</organism>
<name>A0A1V6N0V1_METAZ</name>
<evidence type="ECO:0008006" key="4">
    <source>
        <dbReference type="Google" id="ProtNLM"/>
    </source>
</evidence>
<accession>A0A1V6N0V1</accession>
<reference evidence="2 3" key="1">
    <citation type="submission" date="2014-12" db="EMBL/GenBank/DDBJ databases">
        <title>Genome sequence of Methanobrevibacter arboriphilicus DH1, DSM1125.</title>
        <authorList>
            <person name="Poehlein A."/>
            <person name="Thauer R.K."/>
            <person name="Seedorf H."/>
            <person name="Daniel R."/>
        </authorList>
    </citation>
    <scope>NUCLEOTIDE SEQUENCE [LARGE SCALE GENOMIC DNA]</scope>
    <source>
        <strain evidence="2 3">DH1</strain>
    </source>
</reference>
<comment type="caution">
    <text evidence="2">The sequence shown here is derived from an EMBL/GenBank/DDBJ whole genome shotgun (WGS) entry which is preliminary data.</text>
</comment>
<sequence length="71" mass="7615">MANGILAAILSLILPGLGQLYGGQGIMKTVVFLIIALIFYGIGATIFSFIWLLALIFNIYAAYDAYVNVAD</sequence>
<dbReference type="Proteomes" id="UP000191661">
    <property type="component" value="Unassembled WGS sequence"/>
</dbReference>
<keyword evidence="1" id="KW-0812">Transmembrane</keyword>
<dbReference type="EMBL" id="JXMW01000024">
    <property type="protein sequence ID" value="OQD58217.1"/>
    <property type="molecule type" value="Genomic_DNA"/>
</dbReference>